<comment type="caution">
    <text evidence="1">The sequence shown here is derived from an EMBL/GenBank/DDBJ whole genome shotgun (WGS) entry which is preliminary data.</text>
</comment>
<dbReference type="EMBL" id="PQXI01000021">
    <property type="protein sequence ID" value="TGO28919.1"/>
    <property type="molecule type" value="Genomic_DNA"/>
</dbReference>
<name>A0A4Z1G1L1_9HELO</name>
<protein>
    <submittedName>
        <fullName evidence="1">Uncharacterized protein</fullName>
    </submittedName>
</protein>
<dbReference type="Proteomes" id="UP000297910">
    <property type="component" value="Unassembled WGS sequence"/>
</dbReference>
<proteinExistence type="predicted"/>
<gene>
    <name evidence="1" type="ORF">BPAE_0021g00440</name>
</gene>
<organism evidence="1 2">
    <name type="scientific">Botrytis paeoniae</name>
    <dbReference type="NCBI Taxonomy" id="278948"/>
    <lineage>
        <taxon>Eukaryota</taxon>
        <taxon>Fungi</taxon>
        <taxon>Dikarya</taxon>
        <taxon>Ascomycota</taxon>
        <taxon>Pezizomycotina</taxon>
        <taxon>Leotiomycetes</taxon>
        <taxon>Helotiales</taxon>
        <taxon>Sclerotiniaceae</taxon>
        <taxon>Botrytis</taxon>
    </lineage>
</organism>
<reference evidence="1 2" key="1">
    <citation type="submission" date="2017-12" db="EMBL/GenBank/DDBJ databases">
        <title>Comparative genomics of Botrytis spp.</title>
        <authorList>
            <person name="Valero-Jimenez C.A."/>
            <person name="Tapia P."/>
            <person name="Veloso J."/>
            <person name="Silva-Moreno E."/>
            <person name="Staats M."/>
            <person name="Valdes J.H."/>
            <person name="Van Kan J.A.L."/>
        </authorList>
    </citation>
    <scope>NUCLEOTIDE SEQUENCE [LARGE SCALE GENOMIC DNA]</scope>
    <source>
        <strain evidence="1 2">Bp0003</strain>
    </source>
</reference>
<sequence>MMCPKHYDNLLREEDYFRSQYRIVISLKLTDAPDTIHYTDRNIHTAIMNIHGSLSIFENSPEFRSDENGAFYRQNDAIVNARVKPIEWFKDMETKDLLQ</sequence>
<keyword evidence="2" id="KW-1185">Reference proteome</keyword>
<dbReference type="AlphaFoldDB" id="A0A4Z1G1L1"/>
<evidence type="ECO:0000313" key="1">
    <source>
        <dbReference type="EMBL" id="TGO28919.1"/>
    </source>
</evidence>
<accession>A0A4Z1G1L1</accession>
<evidence type="ECO:0000313" key="2">
    <source>
        <dbReference type="Proteomes" id="UP000297910"/>
    </source>
</evidence>